<accession>A0ABW6J5A3</accession>
<sequence length="484" mass="50446">MTATADVGVISYGVHLPAWRLNRKEIGRALGSGGGKGTRAVAAFDEDTTSMGVEAARRALAGASTEPRTLVFATANPAYADKTNATTVHAALGLDRSVPAYDFAGAARSGVGALLAAADSAAAGRPALAVLSDIRTGLPGSAEERDGGDAAAAVQFGSGDDVVAALIGRGSASAEFLERWRIPGDSSSRIWEERFAEGSYKELAHEAVEAALKDAGLTLAEVDKVAVGGLHLRAVRGVARTLGRGATVVDDLAVVIGATGTAQPGVLLAAALDEAAAGETVLLVALGDGADALVFRTTEALPGLRERRTGPSVTEQASAGWEVTYQKFLTWRGFLKREAPRRPDPDRPAGPPAYRNADWKFGLAGSRCTECDTRHLPAARVCINCRAVDQMVGDRVAEVPAVIATFQADLLAYTLNPPLIAAALNFEGGGRFIAEVTDADPAALKIGDAVEMTFRRLYSTADGVHNYFWKARPVQAAVQADEEN</sequence>
<dbReference type="PANTHER" id="PTHR34069:SF2">
    <property type="entry name" value="BETA-KETOACYL-[ACYL-CARRIER-PROTEIN] SYNTHASE III"/>
    <property type="match status" value="1"/>
</dbReference>
<evidence type="ECO:0000313" key="1">
    <source>
        <dbReference type="EMBL" id="MFE5985121.1"/>
    </source>
</evidence>
<name>A0ABW6J5A3_STRWE</name>
<dbReference type="InterPro" id="IPR012340">
    <property type="entry name" value="NA-bd_OB-fold"/>
</dbReference>
<protein>
    <submittedName>
        <fullName evidence="1">Hydroxymethylglutaryl-CoA synthase</fullName>
    </submittedName>
</protein>
<dbReference type="SUPFAM" id="SSF50249">
    <property type="entry name" value="Nucleic acid-binding proteins"/>
    <property type="match status" value="1"/>
</dbReference>
<dbReference type="SUPFAM" id="SSF53901">
    <property type="entry name" value="Thiolase-like"/>
    <property type="match status" value="2"/>
</dbReference>
<dbReference type="Gene3D" id="3.40.47.10">
    <property type="match status" value="1"/>
</dbReference>
<dbReference type="RefSeq" id="WP_386254134.1">
    <property type="nucleotide sequence ID" value="NZ_JBHTRV010000043.1"/>
</dbReference>
<dbReference type="PANTHER" id="PTHR34069">
    <property type="entry name" value="3-OXOACYL-[ACYL-CARRIER-PROTEIN] SYNTHASE 3"/>
    <property type="match status" value="1"/>
</dbReference>
<dbReference type="InterPro" id="IPR016039">
    <property type="entry name" value="Thiolase-like"/>
</dbReference>
<comment type="caution">
    <text evidence="1">The sequence shown here is derived from an EMBL/GenBank/DDBJ whole genome shotgun (WGS) entry which is preliminary data.</text>
</comment>
<gene>
    <name evidence="1" type="ORF">ACFQ63_36165</name>
</gene>
<evidence type="ECO:0000313" key="2">
    <source>
        <dbReference type="Proteomes" id="UP001600424"/>
    </source>
</evidence>
<keyword evidence="2" id="KW-1185">Reference proteome</keyword>
<reference evidence="1 2" key="1">
    <citation type="submission" date="2024-09" db="EMBL/GenBank/DDBJ databases">
        <title>The Natural Products Discovery Center: Release of the First 8490 Sequenced Strains for Exploring Actinobacteria Biosynthetic Diversity.</title>
        <authorList>
            <person name="Kalkreuter E."/>
            <person name="Kautsar S.A."/>
            <person name="Yang D."/>
            <person name="Bader C.D."/>
            <person name="Teijaro C.N."/>
            <person name="Fluegel L."/>
            <person name="Davis C.M."/>
            <person name="Simpson J.R."/>
            <person name="Lauterbach L."/>
            <person name="Steele A.D."/>
            <person name="Gui C."/>
            <person name="Meng S."/>
            <person name="Li G."/>
            <person name="Viehrig K."/>
            <person name="Ye F."/>
            <person name="Su P."/>
            <person name="Kiefer A.F."/>
            <person name="Nichols A."/>
            <person name="Cepeda A.J."/>
            <person name="Yan W."/>
            <person name="Fan B."/>
            <person name="Jiang Y."/>
            <person name="Adhikari A."/>
            <person name="Zheng C.-J."/>
            <person name="Schuster L."/>
            <person name="Cowan T.M."/>
            <person name="Smanski M.J."/>
            <person name="Chevrette M.G."/>
            <person name="De Carvalho L.P.S."/>
            <person name="Shen B."/>
        </authorList>
    </citation>
    <scope>NUCLEOTIDE SEQUENCE [LARGE SCALE GENOMIC DNA]</scope>
    <source>
        <strain evidence="1 2">NPDC056472</strain>
    </source>
</reference>
<dbReference type="Proteomes" id="UP001600424">
    <property type="component" value="Unassembled WGS sequence"/>
</dbReference>
<organism evidence="1 2">
    <name type="scientific">Streptomyces wedmorensis</name>
    <dbReference type="NCBI Taxonomy" id="43759"/>
    <lineage>
        <taxon>Bacteria</taxon>
        <taxon>Bacillati</taxon>
        <taxon>Actinomycetota</taxon>
        <taxon>Actinomycetes</taxon>
        <taxon>Kitasatosporales</taxon>
        <taxon>Streptomycetaceae</taxon>
        <taxon>Streptomyces</taxon>
    </lineage>
</organism>
<dbReference type="EMBL" id="JBHTRV010000043">
    <property type="protein sequence ID" value="MFE5985121.1"/>
    <property type="molecule type" value="Genomic_DNA"/>
</dbReference>
<proteinExistence type="predicted"/>